<evidence type="ECO:0000256" key="1">
    <source>
        <dbReference type="ARBA" id="ARBA00044945"/>
    </source>
</evidence>
<dbReference type="Pfam" id="PF13801">
    <property type="entry name" value="Metal_resist"/>
    <property type="match status" value="1"/>
</dbReference>
<evidence type="ECO:0000313" key="5">
    <source>
        <dbReference type="EMBL" id="UXI66068.1"/>
    </source>
</evidence>
<protein>
    <recommendedName>
        <fullName evidence="2">Signaling pathway modulator ZraP</fullName>
    </recommendedName>
    <alternativeName>
        <fullName evidence="3">Zinc resistance-associated protein</fullName>
    </alternativeName>
</protein>
<dbReference type="EMBL" id="CP104694">
    <property type="protein sequence ID" value="UXI66068.1"/>
    <property type="molecule type" value="Genomic_DNA"/>
</dbReference>
<keyword evidence="6" id="KW-1185">Reference proteome</keyword>
<accession>A0ABY6B7J2</accession>
<organism evidence="5 6">
    <name type="scientific">Tahibacter amnicola</name>
    <dbReference type="NCBI Taxonomy" id="2976241"/>
    <lineage>
        <taxon>Bacteria</taxon>
        <taxon>Pseudomonadati</taxon>
        <taxon>Pseudomonadota</taxon>
        <taxon>Gammaproteobacteria</taxon>
        <taxon>Lysobacterales</taxon>
        <taxon>Rhodanobacteraceae</taxon>
        <taxon>Tahibacter</taxon>
    </lineage>
</organism>
<dbReference type="Proteomes" id="UP001064632">
    <property type="component" value="Chromosome"/>
</dbReference>
<feature type="signal peptide" evidence="4">
    <location>
        <begin position="1"/>
        <end position="29"/>
    </location>
</feature>
<proteinExistence type="inferred from homology"/>
<evidence type="ECO:0000256" key="2">
    <source>
        <dbReference type="ARBA" id="ARBA00044983"/>
    </source>
</evidence>
<evidence type="ECO:0000313" key="6">
    <source>
        <dbReference type="Proteomes" id="UP001064632"/>
    </source>
</evidence>
<dbReference type="Gene3D" id="1.20.120.1490">
    <property type="match status" value="1"/>
</dbReference>
<evidence type="ECO:0000256" key="4">
    <source>
        <dbReference type="SAM" id="SignalP"/>
    </source>
</evidence>
<evidence type="ECO:0000256" key="3">
    <source>
        <dbReference type="ARBA" id="ARBA00045001"/>
    </source>
</evidence>
<reference evidence="5" key="1">
    <citation type="submission" date="2022-09" db="EMBL/GenBank/DDBJ databases">
        <title>Tahibacter sp. nov., isolated from a fresh water.</title>
        <authorList>
            <person name="Baek J.H."/>
            <person name="Lee J.K."/>
            <person name="Kim J.M."/>
            <person name="Jeon C.O."/>
        </authorList>
    </citation>
    <scope>NUCLEOTIDE SEQUENCE</scope>
    <source>
        <strain evidence="5">W38</strain>
    </source>
</reference>
<dbReference type="RefSeq" id="WP_261693054.1">
    <property type="nucleotide sequence ID" value="NZ_CP104694.1"/>
</dbReference>
<keyword evidence="4" id="KW-0732">Signal</keyword>
<name>A0ABY6B7J2_9GAMM</name>
<sequence length="241" mass="26062">MKSDLKVRRHGPRCVNLCARAVFASTAVAAAAETAVPIRGNFDGNVLPARDSALVLQLEQLRDKTRALQVRLGVEPLAPTRPAEGWGQSPPPHELPAWNCADCPRDLGVERSNIDVAGTSSEHTLPGFPGEPHLYHLGAEDFFLSRSQRIGLSVEQQVTLAGIRERALLARADAGREIEAADQRLFMLTAAARPDAESIEAQVRRIEALRTAGRLHFIRAVGEAAQVLSAEQRHVVLGSAP</sequence>
<feature type="chain" id="PRO_5046919226" description="Signaling pathway modulator ZraP" evidence="4">
    <location>
        <begin position="30"/>
        <end position="241"/>
    </location>
</feature>
<gene>
    <name evidence="5" type="ORF">N4264_15045</name>
</gene>
<comment type="similarity">
    <text evidence="1">Belongs to the ZraP family.</text>
</comment>
<dbReference type="InterPro" id="IPR025961">
    <property type="entry name" value="Metal_resist"/>
</dbReference>